<accession>A0A512DN06</accession>
<evidence type="ECO:0000313" key="1">
    <source>
        <dbReference type="EMBL" id="GEO37856.1"/>
    </source>
</evidence>
<dbReference type="OrthoDB" id="9800684at2"/>
<evidence type="ECO:0000313" key="2">
    <source>
        <dbReference type="Proteomes" id="UP000321523"/>
    </source>
</evidence>
<name>A0A512DN06_9PROT</name>
<gene>
    <name evidence="1" type="ORF">SAE02_20040</name>
</gene>
<organism evidence="1 2">
    <name type="scientific">Skermanella aerolata</name>
    <dbReference type="NCBI Taxonomy" id="393310"/>
    <lineage>
        <taxon>Bacteria</taxon>
        <taxon>Pseudomonadati</taxon>
        <taxon>Pseudomonadota</taxon>
        <taxon>Alphaproteobacteria</taxon>
        <taxon>Rhodospirillales</taxon>
        <taxon>Azospirillaceae</taxon>
        <taxon>Skermanella</taxon>
    </lineage>
</organism>
<dbReference type="Proteomes" id="UP000321523">
    <property type="component" value="Unassembled WGS sequence"/>
</dbReference>
<dbReference type="SUPFAM" id="SSF51182">
    <property type="entry name" value="RmlC-like cupins"/>
    <property type="match status" value="1"/>
</dbReference>
<evidence type="ECO:0008006" key="3">
    <source>
        <dbReference type="Google" id="ProtNLM"/>
    </source>
</evidence>
<reference evidence="1 2" key="1">
    <citation type="submission" date="2019-07" db="EMBL/GenBank/DDBJ databases">
        <title>Whole genome shotgun sequence of Skermanella aerolata NBRC 106429.</title>
        <authorList>
            <person name="Hosoyama A."/>
            <person name="Uohara A."/>
            <person name="Ohji S."/>
            <person name="Ichikawa N."/>
        </authorList>
    </citation>
    <scope>NUCLEOTIDE SEQUENCE [LARGE SCALE GENOMIC DNA]</scope>
    <source>
        <strain evidence="1 2">NBRC 106429</strain>
    </source>
</reference>
<dbReference type="AlphaFoldDB" id="A0A512DN06"/>
<dbReference type="Gene3D" id="2.60.120.10">
    <property type="entry name" value="Jelly Rolls"/>
    <property type="match status" value="1"/>
</dbReference>
<dbReference type="RefSeq" id="WP_044426809.1">
    <property type="nucleotide sequence ID" value="NZ_BJYZ01000007.1"/>
</dbReference>
<protein>
    <recommendedName>
        <fullName evidence="3">Cupin 2 conserved barrel domain-containing protein</fullName>
    </recommendedName>
</protein>
<comment type="caution">
    <text evidence="1">The sequence shown here is derived from an EMBL/GenBank/DDBJ whole genome shotgun (WGS) entry which is preliminary data.</text>
</comment>
<sequence>MEKPVITQWPSAPADWSAQRREEFAARAGNGQVGNRLVSQSDRVRVWSLSLKPGERIAFHTHVLDYFWTAVTAGRGRSHFADGRVSEMTYQPGDTRHHTYAAGEFMIHDLENIGDTDMVFTTVEFLDSANAPLDLPADVTAGLSRAA</sequence>
<dbReference type="InterPro" id="IPR011051">
    <property type="entry name" value="RmlC_Cupin_sf"/>
</dbReference>
<dbReference type="InterPro" id="IPR014710">
    <property type="entry name" value="RmlC-like_jellyroll"/>
</dbReference>
<proteinExistence type="predicted"/>
<keyword evidence="2" id="KW-1185">Reference proteome</keyword>
<dbReference type="EMBL" id="BJYZ01000007">
    <property type="protein sequence ID" value="GEO37856.1"/>
    <property type="molecule type" value="Genomic_DNA"/>
</dbReference>